<dbReference type="AlphaFoldDB" id="A0A929L699"/>
<dbReference type="RefSeq" id="WP_194113227.1">
    <property type="nucleotide sequence ID" value="NZ_JADFFL010000009.1"/>
</dbReference>
<reference evidence="1" key="1">
    <citation type="submission" date="2020-10" db="EMBL/GenBank/DDBJ databases">
        <title>Mucilaginibacter mali sp. nov., isolated from rhizosphere soil of apple orchard.</title>
        <authorList>
            <person name="Lee J.-S."/>
            <person name="Kim H.S."/>
            <person name="Kim J.-S."/>
        </authorList>
    </citation>
    <scope>NUCLEOTIDE SEQUENCE</scope>
    <source>
        <strain evidence="1">KCTC 22746</strain>
    </source>
</reference>
<protein>
    <submittedName>
        <fullName evidence="1">Uncharacterized protein</fullName>
    </submittedName>
</protein>
<name>A0A929L699_9SPHI</name>
<evidence type="ECO:0000313" key="1">
    <source>
        <dbReference type="EMBL" id="MBE9663976.1"/>
    </source>
</evidence>
<proteinExistence type="predicted"/>
<evidence type="ECO:0000313" key="2">
    <source>
        <dbReference type="Proteomes" id="UP000622475"/>
    </source>
</evidence>
<dbReference type="Proteomes" id="UP000622475">
    <property type="component" value="Unassembled WGS sequence"/>
</dbReference>
<accession>A0A929L699</accession>
<gene>
    <name evidence="1" type="ORF">IRJ16_18985</name>
</gene>
<comment type="caution">
    <text evidence="1">The sequence shown here is derived from an EMBL/GenBank/DDBJ whole genome shotgun (WGS) entry which is preliminary data.</text>
</comment>
<dbReference type="Gene3D" id="3.20.20.80">
    <property type="entry name" value="Glycosidases"/>
    <property type="match status" value="1"/>
</dbReference>
<dbReference type="EMBL" id="JADFFL010000009">
    <property type="protein sequence ID" value="MBE9663976.1"/>
    <property type="molecule type" value="Genomic_DNA"/>
</dbReference>
<keyword evidence="2" id="KW-1185">Reference proteome</keyword>
<sequence>MLLHQTASAQTLAATDGLGRVLPQQAEVGKPKPNKHIAIFYFLWQGDPTSPTSERAWDLSELWAKHPQVFNDFDHKEWGGGAGIAGRYYFWGQSVYGYYNGNDYWVHLKNIQLLTDAGVDILVMDATNTLIYPSQSKAVMMAIDAVRAQGKTPPKLIYYTNSSSGVTMQNIYNTFYNDGAAIRYPDTWFYLDGKPLILGLPEEAKGKDYEQFFTIRASQWPNERKKVDGWPWIEFKRPQKVYQNRKGEREIVNVSVAQHPNLGASMGGSAFHGATGNWGRSYRNGSPGDPKKDLVYGYNVQEQWDFALKQDVPFIFITGWNEWIAGKWRRPNDKQNEALFVDQANAEYSRDIEPSLTDGLQDHYYMQMVANIRRYKGVDETPDIGSRKIIKSLSDWTGISTEFKDYTGDTLHRNHKGAQSEPVVNYVNNTGRNDLDVMKVARDDKQIWFYVRTVAPITKPHGDNWMRLYLNTDRQQKIGWVGYNYRVIYGNQLQRYDGKKWVNTAKLTRVLKGNEMMIAIPLKALKLNDNLDLEFKWADNMQTEDPMDWYVNGDTAPGARFNFVAKAK</sequence>
<organism evidence="1 2">
    <name type="scientific">Mucilaginibacter myungsuensis</name>
    <dbReference type="NCBI Taxonomy" id="649104"/>
    <lineage>
        <taxon>Bacteria</taxon>
        <taxon>Pseudomonadati</taxon>
        <taxon>Bacteroidota</taxon>
        <taxon>Sphingobacteriia</taxon>
        <taxon>Sphingobacteriales</taxon>
        <taxon>Sphingobacteriaceae</taxon>
        <taxon>Mucilaginibacter</taxon>
    </lineage>
</organism>